<protein>
    <submittedName>
        <fullName evidence="2">OstA-like protein</fullName>
    </submittedName>
</protein>
<accession>U7D9K4</accession>
<dbReference type="EMBL" id="ASJR01000009">
    <property type="protein sequence ID" value="ERP31767.1"/>
    <property type="molecule type" value="Genomic_DNA"/>
</dbReference>
<evidence type="ECO:0000313" key="2">
    <source>
        <dbReference type="EMBL" id="ERP31767.1"/>
    </source>
</evidence>
<dbReference type="InterPro" id="IPR005653">
    <property type="entry name" value="OstA-like_N"/>
</dbReference>
<keyword evidence="3" id="KW-1185">Reference proteome</keyword>
<name>U7D9K4_9BACT</name>
<feature type="domain" description="Organic solvent tolerance-like N-terminal" evidence="1">
    <location>
        <begin position="182"/>
        <end position="276"/>
    </location>
</feature>
<dbReference type="STRING" id="1313304.CALK_1209"/>
<comment type="caution">
    <text evidence="2">The sequence shown here is derived from an EMBL/GenBank/DDBJ whole genome shotgun (WGS) entry which is preliminary data.</text>
</comment>
<dbReference type="Gene3D" id="2.60.450.10">
    <property type="entry name" value="Lipopolysaccharide (LPS) transport protein A like domain"/>
    <property type="match status" value="2"/>
</dbReference>
<dbReference type="RefSeq" id="WP_022636686.1">
    <property type="nucleotide sequence ID" value="NZ_ASJR01000009.1"/>
</dbReference>
<evidence type="ECO:0000313" key="3">
    <source>
        <dbReference type="Proteomes" id="UP000017148"/>
    </source>
</evidence>
<evidence type="ECO:0000259" key="1">
    <source>
        <dbReference type="Pfam" id="PF03968"/>
    </source>
</evidence>
<sequence length="436" mass="48909">MGLKLFLFLCIGVSISVGEGLLHLIHAQRNENVFEDNRLINRLMGDVRFRYDDMVIGADTVEVFRREGRFALRGNLRIDRPGYGVRAERGTYDSDLARIRLTGDVSAHDTVGMATLFGDTADYFMQHDSLFVFSRSGVVTWADTSLTDSMSVLQSHTLSYFDGRFDAAREVRITDGDLLSRSDSARFWPRRDSAFLFGNVHVEAGDAELMADTLTVQQTGQFTERFSAFGGDPALFIQGDAERYELYGDTLVFTVQDAVVQYLDVYGRGRFRQYDSSSPLPQVSLSGETLFIDLSRGYPEQLHAYGSVEILQYERHRDDHTTLRADTVYATMDSAGTVRSMDSWIPAMVSFGSDFGGTDSLRGDTVRYEWLSEETQYVYARGRARGITRIDSHTVNSVAGDEIDLRVGHGLDAVVIRGEVSGRVKQTGKRRGQDRE</sequence>
<dbReference type="OrthoDB" id="9805931at2"/>
<proteinExistence type="predicted"/>
<dbReference type="Proteomes" id="UP000017148">
    <property type="component" value="Unassembled WGS sequence"/>
</dbReference>
<gene>
    <name evidence="2" type="ORF">CALK_1209</name>
</gene>
<organism evidence="2 3">
    <name type="scientific">Chitinivibrio alkaliphilus ACht1</name>
    <dbReference type="NCBI Taxonomy" id="1313304"/>
    <lineage>
        <taxon>Bacteria</taxon>
        <taxon>Pseudomonadati</taxon>
        <taxon>Fibrobacterota</taxon>
        <taxon>Chitinivibrionia</taxon>
        <taxon>Chitinivibrionales</taxon>
        <taxon>Chitinivibrionaceae</taxon>
        <taxon>Chitinivibrio</taxon>
    </lineage>
</organism>
<reference evidence="2 3" key="1">
    <citation type="journal article" date="2013" name="Environ. Microbiol.">
        <title>Genome analysis of Chitinivibrio alkaliphilus gen. nov., sp. nov., a novel extremely haloalkaliphilic anaerobic chitinolytic bacterium from the candidate phylum Termite Group 3.</title>
        <authorList>
            <person name="Sorokin D.Y."/>
            <person name="Gumerov V.M."/>
            <person name="Rakitin A.L."/>
            <person name="Beletsky A.V."/>
            <person name="Damste J.S."/>
            <person name="Muyzer G."/>
            <person name="Mardanov A.V."/>
            <person name="Ravin N.V."/>
        </authorList>
    </citation>
    <scope>NUCLEOTIDE SEQUENCE [LARGE SCALE GENOMIC DNA]</scope>
    <source>
        <strain evidence="2 3">ACht1</strain>
    </source>
</reference>
<dbReference type="Pfam" id="PF03968">
    <property type="entry name" value="LptD_N"/>
    <property type="match status" value="1"/>
</dbReference>
<dbReference type="AlphaFoldDB" id="U7D9K4"/>